<dbReference type="GO" id="GO:0016757">
    <property type="term" value="F:glycosyltransferase activity"/>
    <property type="evidence" value="ECO:0007669"/>
    <property type="project" value="UniProtKB-KW"/>
</dbReference>
<evidence type="ECO:0000256" key="5">
    <source>
        <dbReference type="ARBA" id="ARBA00023136"/>
    </source>
</evidence>
<evidence type="ECO:0000256" key="3">
    <source>
        <dbReference type="ARBA" id="ARBA00022676"/>
    </source>
</evidence>
<comment type="function">
    <text evidence="6">Catalyzes the glycosylation of 4,4'-diaponeurosporenoate, i.e. the esterification of glucose at the C1'' position with the carboxyl group of 4,4'-diaponeurosporenic acid, to form glycosyl-4,4'-diaponeurosporenoate. This is a step in the biosynthesis of staphyloxanthin, an orange pigment present in most staphylococci strains.</text>
</comment>
<dbReference type="Proteomes" id="UP000032545">
    <property type="component" value="Unassembled WGS sequence"/>
</dbReference>
<evidence type="ECO:0000313" key="12">
    <source>
        <dbReference type="Proteomes" id="UP000032545"/>
    </source>
</evidence>
<comment type="caution">
    <text evidence="11">The sequence shown here is derived from an EMBL/GenBank/DDBJ whole genome shotgun (WGS) entry which is preliminary data.</text>
</comment>
<reference evidence="12" key="1">
    <citation type="submission" date="2015-02" db="EMBL/GenBank/DDBJ databases">
        <title>Draft Genome of Frankia sp. CpI1-S.</title>
        <authorList>
            <person name="Oshone R.T."/>
            <person name="Ngom M."/>
            <person name="Ghodhbane-Gtari F."/>
            <person name="Gtari M."/>
            <person name="Morris K."/>
            <person name="Thomas K."/>
            <person name="Sen A."/>
            <person name="Tisa L.S."/>
        </authorList>
    </citation>
    <scope>NUCLEOTIDE SEQUENCE [LARGE SCALE GENOMIC DNA]</scope>
    <source>
        <strain evidence="12">CpI1-S</strain>
    </source>
</reference>
<dbReference type="SUPFAM" id="SSF53448">
    <property type="entry name" value="Nucleotide-diphospho-sugar transferases"/>
    <property type="match status" value="1"/>
</dbReference>
<dbReference type="GO" id="GO:0005886">
    <property type="term" value="C:plasma membrane"/>
    <property type="evidence" value="ECO:0007669"/>
    <property type="project" value="UniProtKB-SubCell"/>
</dbReference>
<dbReference type="PANTHER" id="PTHR43646:SF2">
    <property type="entry name" value="GLYCOSYLTRANSFERASE 2-LIKE DOMAIN-CONTAINING PROTEIN"/>
    <property type="match status" value="1"/>
</dbReference>
<dbReference type="PATRIC" id="fig|1502723.3.peg.3377"/>
<dbReference type="Pfam" id="PF00535">
    <property type="entry name" value="Glycos_transf_2"/>
    <property type="match status" value="1"/>
</dbReference>
<evidence type="ECO:0000256" key="7">
    <source>
        <dbReference type="ARBA" id="ARBA00037904"/>
    </source>
</evidence>
<protein>
    <recommendedName>
        <fullName evidence="9">4,4'-diaponeurosporenoate glycosyltransferase</fullName>
    </recommendedName>
</protein>
<keyword evidence="2" id="KW-1003">Cell membrane</keyword>
<comment type="similarity">
    <text evidence="8">Belongs to the glycosyltransferase 2 family. CrtQ subfamily.</text>
</comment>
<comment type="subcellular location">
    <subcellularLocation>
        <location evidence="1">Cell membrane</location>
    </subcellularLocation>
</comment>
<evidence type="ECO:0000256" key="4">
    <source>
        <dbReference type="ARBA" id="ARBA00022679"/>
    </source>
</evidence>
<dbReference type="PANTHER" id="PTHR43646">
    <property type="entry name" value="GLYCOSYLTRANSFERASE"/>
    <property type="match status" value="1"/>
</dbReference>
<evidence type="ECO:0000256" key="2">
    <source>
        <dbReference type="ARBA" id="ARBA00022475"/>
    </source>
</evidence>
<name>A0A0D8BN07_9ACTN</name>
<dbReference type="EMBL" id="JYFN01000004">
    <property type="protein sequence ID" value="KJE24797.1"/>
    <property type="molecule type" value="Genomic_DNA"/>
</dbReference>
<evidence type="ECO:0000256" key="9">
    <source>
        <dbReference type="ARBA" id="ARBA00040345"/>
    </source>
</evidence>
<dbReference type="Gene3D" id="3.90.550.10">
    <property type="entry name" value="Spore Coat Polysaccharide Biosynthesis Protein SpsA, Chain A"/>
    <property type="match status" value="1"/>
</dbReference>
<keyword evidence="5" id="KW-0472">Membrane</keyword>
<evidence type="ECO:0000256" key="8">
    <source>
        <dbReference type="ARBA" id="ARBA00038120"/>
    </source>
</evidence>
<sequence precursor="true">MAVTAVRAGAAVRAGVVRTAALASMGIAAHAAVNARLLRVAPPARPVPERVSVILPVRDEAARLDGCLAALLAARDVPELEIVVYDDASTDATGRILAGWARRDGRIVPLRGAGPPPGWLGKPYACAGAAAAATGTVLVFVDADVIIAADGLARAVALLRDSGLDLVSPYPRQVAASPAERLVQPLLTWSWLALLPLRAAERSPRPSLAAAGGQFLCVDAAAYRRAGGHAGVRDQILEDIALLRAVKRFGGRGVIVDGTSLATNRMYVGWAELRDGYAKSLAAAGGSPAASAAQVGLLWWLFVLPAAAAARGSRAGLAGYLAGVAGRVVAARRTGGRSWPDAAAHPVSVGLLGYLTALSWWRRRRGTAAWKGRPVTAPPRRRGPRAGS</sequence>
<keyword evidence="4 11" id="KW-0808">Transferase</keyword>
<organism evidence="11 12">
    <name type="scientific">Frankia torreyi</name>
    <dbReference type="NCBI Taxonomy" id="1856"/>
    <lineage>
        <taxon>Bacteria</taxon>
        <taxon>Bacillati</taxon>
        <taxon>Actinomycetota</taxon>
        <taxon>Actinomycetes</taxon>
        <taxon>Frankiales</taxon>
        <taxon>Frankiaceae</taxon>
        <taxon>Frankia</taxon>
    </lineage>
</organism>
<comment type="pathway">
    <text evidence="7">Carotenoid biosynthesis; staphyloxanthin biosynthesis; staphyloxanthin from farnesyl diphosphate: step 4/5.</text>
</comment>
<reference evidence="11 12" key="2">
    <citation type="journal article" date="2016" name="Genome Announc.">
        <title>Permanent Draft Genome Sequences for Two Variants of Frankia sp. Strain CpI1, the First Frankia Strain Isolated from Root Nodules of Comptonia peregrina.</title>
        <authorList>
            <person name="Oshone R."/>
            <person name="Hurst S.G.IV."/>
            <person name="Abebe-Akele F."/>
            <person name="Simpson S."/>
            <person name="Morris K."/>
            <person name="Thomas W.K."/>
            <person name="Tisa L.S."/>
        </authorList>
    </citation>
    <scope>NUCLEOTIDE SEQUENCE [LARGE SCALE GENOMIC DNA]</scope>
    <source>
        <strain evidence="12">CpI1-S</strain>
    </source>
</reference>
<accession>A0A0D8BN07</accession>
<dbReference type="AlphaFoldDB" id="A0A0D8BN07"/>
<keyword evidence="12" id="KW-1185">Reference proteome</keyword>
<keyword evidence="3" id="KW-0328">Glycosyltransferase</keyword>
<proteinExistence type="inferred from homology"/>
<dbReference type="InterPro" id="IPR001173">
    <property type="entry name" value="Glyco_trans_2-like"/>
</dbReference>
<evidence type="ECO:0000259" key="10">
    <source>
        <dbReference type="Pfam" id="PF00535"/>
    </source>
</evidence>
<dbReference type="CDD" id="cd00761">
    <property type="entry name" value="Glyco_tranf_GTA_type"/>
    <property type="match status" value="1"/>
</dbReference>
<evidence type="ECO:0000256" key="6">
    <source>
        <dbReference type="ARBA" id="ARBA00037281"/>
    </source>
</evidence>
<evidence type="ECO:0000256" key="1">
    <source>
        <dbReference type="ARBA" id="ARBA00004236"/>
    </source>
</evidence>
<evidence type="ECO:0000313" key="11">
    <source>
        <dbReference type="EMBL" id="KJE24797.1"/>
    </source>
</evidence>
<feature type="domain" description="Glycosyltransferase 2-like" evidence="10">
    <location>
        <begin position="52"/>
        <end position="169"/>
    </location>
</feature>
<dbReference type="InterPro" id="IPR029044">
    <property type="entry name" value="Nucleotide-diphossugar_trans"/>
</dbReference>
<gene>
    <name evidence="11" type="ORF">FF36_00804</name>
</gene>